<organism evidence="2 3">
    <name type="scientific">Racocetra fulgida</name>
    <dbReference type="NCBI Taxonomy" id="60492"/>
    <lineage>
        <taxon>Eukaryota</taxon>
        <taxon>Fungi</taxon>
        <taxon>Fungi incertae sedis</taxon>
        <taxon>Mucoromycota</taxon>
        <taxon>Glomeromycotina</taxon>
        <taxon>Glomeromycetes</taxon>
        <taxon>Diversisporales</taxon>
        <taxon>Gigasporaceae</taxon>
        <taxon>Racocetra</taxon>
    </lineage>
</organism>
<proteinExistence type="predicted"/>
<feature type="region of interest" description="Disordered" evidence="1">
    <location>
        <begin position="1"/>
        <end position="68"/>
    </location>
</feature>
<sequence length="68" mass="7733">SQTEPYSSYPKFPPNLPITLNNSNRHPHAPNQPTIRHKDSPCTDKTVAEPPFSEKKTRGPTPWLLHCE</sequence>
<evidence type="ECO:0000313" key="3">
    <source>
        <dbReference type="Proteomes" id="UP000789396"/>
    </source>
</evidence>
<comment type="caution">
    <text evidence="2">The sequence shown here is derived from an EMBL/GenBank/DDBJ whole genome shotgun (WGS) entry which is preliminary data.</text>
</comment>
<accession>A0A9N9HKK1</accession>
<evidence type="ECO:0000256" key="1">
    <source>
        <dbReference type="SAM" id="MobiDB-lite"/>
    </source>
</evidence>
<dbReference type="Proteomes" id="UP000789396">
    <property type="component" value="Unassembled WGS sequence"/>
</dbReference>
<protein>
    <submittedName>
        <fullName evidence="2">6165_t:CDS:1</fullName>
    </submittedName>
</protein>
<keyword evidence="3" id="KW-1185">Reference proteome</keyword>
<reference evidence="2" key="1">
    <citation type="submission" date="2021-06" db="EMBL/GenBank/DDBJ databases">
        <authorList>
            <person name="Kallberg Y."/>
            <person name="Tangrot J."/>
            <person name="Rosling A."/>
        </authorList>
    </citation>
    <scope>NUCLEOTIDE SEQUENCE</scope>
    <source>
        <strain evidence="2">IN212</strain>
    </source>
</reference>
<gene>
    <name evidence="2" type="ORF">RFULGI_LOCUS10009</name>
</gene>
<feature type="non-terminal residue" evidence="2">
    <location>
        <position position="68"/>
    </location>
</feature>
<dbReference type="AlphaFoldDB" id="A0A9N9HKK1"/>
<name>A0A9N9HKK1_9GLOM</name>
<dbReference type="EMBL" id="CAJVPZ010018927">
    <property type="protein sequence ID" value="CAG8691212.1"/>
    <property type="molecule type" value="Genomic_DNA"/>
</dbReference>
<evidence type="ECO:0000313" key="2">
    <source>
        <dbReference type="EMBL" id="CAG8691212.1"/>
    </source>
</evidence>